<name>A0ABU5H227_9BACT</name>
<dbReference type="RefSeq" id="WP_321546232.1">
    <property type="nucleotide sequence ID" value="NZ_JAXIVS010000004.1"/>
</dbReference>
<gene>
    <name evidence="7" type="ORF">SYV04_13950</name>
</gene>
<feature type="transmembrane region" description="Helical" evidence="5">
    <location>
        <begin position="130"/>
        <end position="153"/>
    </location>
</feature>
<dbReference type="Pfam" id="PF04893">
    <property type="entry name" value="Yip1"/>
    <property type="match status" value="1"/>
</dbReference>
<keyword evidence="4 5" id="KW-0472">Membrane</keyword>
<feature type="transmembrane region" description="Helical" evidence="5">
    <location>
        <begin position="173"/>
        <end position="197"/>
    </location>
</feature>
<keyword evidence="8" id="KW-1185">Reference proteome</keyword>
<proteinExistence type="predicted"/>
<keyword evidence="3 5" id="KW-1133">Transmembrane helix</keyword>
<evidence type="ECO:0000259" key="6">
    <source>
        <dbReference type="Pfam" id="PF04893"/>
    </source>
</evidence>
<evidence type="ECO:0000256" key="3">
    <source>
        <dbReference type="ARBA" id="ARBA00022989"/>
    </source>
</evidence>
<evidence type="ECO:0000256" key="2">
    <source>
        <dbReference type="ARBA" id="ARBA00022692"/>
    </source>
</evidence>
<dbReference type="EMBL" id="JAXIVS010000004">
    <property type="protein sequence ID" value="MDY7227511.1"/>
    <property type="molecule type" value="Genomic_DNA"/>
</dbReference>
<accession>A0ABU5H227</accession>
<evidence type="ECO:0000256" key="1">
    <source>
        <dbReference type="ARBA" id="ARBA00004141"/>
    </source>
</evidence>
<dbReference type="Proteomes" id="UP001291309">
    <property type="component" value="Unassembled WGS sequence"/>
</dbReference>
<evidence type="ECO:0000313" key="8">
    <source>
        <dbReference type="Proteomes" id="UP001291309"/>
    </source>
</evidence>
<sequence>MQTCPACQRRFNVPVPIERAPTPWERRGELGFVQAVWQTLKQTMLHPDTFWSSVRPEAPWVDAMLYGWMLTVVGAVLQVPFNMLTFSTMRRQMESAMAAGGPTPPEFERVMGWVSDNAAGLSGGFALATIVLYPLSFVLSGAVIHLGCLIFGANRNGFGATLRVVGYSSAPVLLAWVPAVGGAAGLYVLVLEIWGIYKVQETTVGRAIGGVLSLTVGLVCCSCGVLGAGAVTMLLQR</sequence>
<feature type="domain" description="Yip1" evidence="6">
    <location>
        <begin position="42"/>
        <end position="221"/>
    </location>
</feature>
<reference evidence="7 8" key="1">
    <citation type="submission" date="2023-12" db="EMBL/GenBank/DDBJ databases">
        <title>the genome sequence of Hyalangium sp. s54d21.</title>
        <authorList>
            <person name="Zhang X."/>
        </authorList>
    </citation>
    <scope>NUCLEOTIDE SEQUENCE [LARGE SCALE GENOMIC DNA]</scope>
    <source>
        <strain evidence="8">s54d21</strain>
    </source>
</reference>
<keyword evidence="2 5" id="KW-0812">Transmembrane</keyword>
<feature type="transmembrane region" description="Helical" evidence="5">
    <location>
        <begin position="65"/>
        <end position="84"/>
    </location>
</feature>
<dbReference type="InterPro" id="IPR006977">
    <property type="entry name" value="Yip1_dom"/>
</dbReference>
<evidence type="ECO:0000256" key="5">
    <source>
        <dbReference type="SAM" id="Phobius"/>
    </source>
</evidence>
<comment type="caution">
    <text evidence="7">The sequence shown here is derived from an EMBL/GenBank/DDBJ whole genome shotgun (WGS) entry which is preliminary data.</text>
</comment>
<organism evidence="7 8">
    <name type="scientific">Hyalangium rubrum</name>
    <dbReference type="NCBI Taxonomy" id="3103134"/>
    <lineage>
        <taxon>Bacteria</taxon>
        <taxon>Pseudomonadati</taxon>
        <taxon>Myxococcota</taxon>
        <taxon>Myxococcia</taxon>
        <taxon>Myxococcales</taxon>
        <taxon>Cystobacterineae</taxon>
        <taxon>Archangiaceae</taxon>
        <taxon>Hyalangium</taxon>
    </lineage>
</organism>
<protein>
    <submittedName>
        <fullName evidence="7">Yip1 family protein</fullName>
    </submittedName>
</protein>
<feature type="transmembrane region" description="Helical" evidence="5">
    <location>
        <begin position="209"/>
        <end position="235"/>
    </location>
</feature>
<evidence type="ECO:0000256" key="4">
    <source>
        <dbReference type="ARBA" id="ARBA00023136"/>
    </source>
</evidence>
<comment type="subcellular location">
    <subcellularLocation>
        <location evidence="1">Membrane</location>
        <topology evidence="1">Multi-pass membrane protein</topology>
    </subcellularLocation>
</comment>
<evidence type="ECO:0000313" key="7">
    <source>
        <dbReference type="EMBL" id="MDY7227511.1"/>
    </source>
</evidence>